<dbReference type="RefSeq" id="WP_048530162.1">
    <property type="nucleotide sequence ID" value="NZ_CATLQZ010000005.1"/>
</dbReference>
<accession>A0A975W6V1</accession>
<comment type="function">
    <text evidence="1">A possible function for this protein is to guide the assembly of the membrane sector of the ATPase enzyme complex.</text>
</comment>
<name>A0A975W6V1_9RHOB</name>
<dbReference type="GO" id="GO:1902600">
    <property type="term" value="P:proton transmembrane transport"/>
    <property type="evidence" value="ECO:0007669"/>
    <property type="project" value="UniProtKB-KW"/>
</dbReference>
<keyword evidence="1 3" id="KW-0472">Membrane</keyword>
<keyword evidence="1" id="KW-0375">Hydrogen ion transport</keyword>
<dbReference type="EMBL" id="FNYY01000001">
    <property type="protein sequence ID" value="SEI60505.1"/>
    <property type="molecule type" value="Genomic_DNA"/>
</dbReference>
<feature type="transmembrane region" description="Helical" evidence="3">
    <location>
        <begin position="66"/>
        <end position="87"/>
    </location>
</feature>
<evidence type="ECO:0000256" key="2">
    <source>
        <dbReference type="SAM" id="MobiDB-lite"/>
    </source>
</evidence>
<evidence type="ECO:0000256" key="1">
    <source>
        <dbReference type="PIRNR" id="PIRNR032126"/>
    </source>
</evidence>
<reference evidence="4 5" key="1">
    <citation type="submission" date="2016-10" db="EMBL/GenBank/DDBJ databases">
        <authorList>
            <person name="Varghese N."/>
            <person name="Submissions S."/>
        </authorList>
    </citation>
    <scope>NUCLEOTIDE SEQUENCE [LARGE SCALE GENOMIC DNA]</scope>
    <source>
        <strain evidence="4 5">FF3</strain>
    </source>
</reference>
<evidence type="ECO:0000256" key="3">
    <source>
        <dbReference type="SAM" id="Phobius"/>
    </source>
</evidence>
<keyword evidence="1" id="KW-0406">Ion transport</keyword>
<comment type="caution">
    <text evidence="4">The sequence shown here is derived from an EMBL/GenBank/DDBJ whole genome shotgun (WGS) entry which is preliminary data.</text>
</comment>
<dbReference type="Pfam" id="PF09527">
    <property type="entry name" value="ATPase_gene1"/>
    <property type="match status" value="1"/>
</dbReference>
<dbReference type="AlphaFoldDB" id="A0A975W6V1"/>
<dbReference type="Proteomes" id="UP000182932">
    <property type="component" value="Unassembled WGS sequence"/>
</dbReference>
<sequence length="113" mass="12425">MPDLEHRKRLEALDERIAKLKGGEAKPHQEEHYSQAQMGWRMVIELVAGLGIGFGIGFGLDSLFGTLPIFLVLFTLLGFAAGVQTMLRTAKEFQPKDQSADTAGEHERDDNGG</sequence>
<dbReference type="GeneID" id="80816632"/>
<dbReference type="GO" id="GO:0045259">
    <property type="term" value="C:proton-transporting ATP synthase complex"/>
    <property type="evidence" value="ECO:0007669"/>
    <property type="project" value="UniProtKB-UniRule"/>
</dbReference>
<evidence type="ECO:0000313" key="4">
    <source>
        <dbReference type="EMBL" id="SEI60505.1"/>
    </source>
</evidence>
<organism evidence="4 5">
    <name type="scientific">Marinovum algicola</name>
    <dbReference type="NCBI Taxonomy" id="42444"/>
    <lineage>
        <taxon>Bacteria</taxon>
        <taxon>Pseudomonadati</taxon>
        <taxon>Pseudomonadota</taxon>
        <taxon>Alphaproteobacteria</taxon>
        <taxon>Rhodobacterales</taxon>
        <taxon>Roseobacteraceae</taxon>
        <taxon>Marinovum</taxon>
    </lineage>
</organism>
<keyword evidence="3" id="KW-0812">Transmembrane</keyword>
<keyword evidence="5" id="KW-1185">Reference proteome</keyword>
<comment type="similarity">
    <text evidence="1">Belongs to the bacterial AtpI family.</text>
</comment>
<dbReference type="InterPro" id="IPR032820">
    <property type="entry name" value="ATPase_put"/>
</dbReference>
<proteinExistence type="inferred from homology"/>
<dbReference type="InterPro" id="IPR016989">
    <property type="entry name" value="Atp1_alphaprobac"/>
</dbReference>
<feature type="transmembrane region" description="Helical" evidence="3">
    <location>
        <begin position="42"/>
        <end position="60"/>
    </location>
</feature>
<gene>
    <name evidence="4" type="ORF">SAMN04487940_101363</name>
</gene>
<protein>
    <recommendedName>
        <fullName evidence="1">ATP synthase protein I</fullName>
    </recommendedName>
</protein>
<dbReference type="PIRSF" id="PIRSF032126">
    <property type="entry name" value="F0F1_ATP_synthase_subunit_I"/>
    <property type="match status" value="1"/>
</dbReference>
<keyword evidence="1" id="KW-0813">Transport</keyword>
<feature type="region of interest" description="Disordered" evidence="2">
    <location>
        <begin position="90"/>
        <end position="113"/>
    </location>
</feature>
<keyword evidence="3" id="KW-1133">Transmembrane helix</keyword>
<evidence type="ECO:0000313" key="5">
    <source>
        <dbReference type="Proteomes" id="UP000182932"/>
    </source>
</evidence>